<feature type="compositionally biased region" description="Basic and acidic residues" evidence="1">
    <location>
        <begin position="18"/>
        <end position="30"/>
    </location>
</feature>
<evidence type="ECO:0000313" key="3">
    <source>
        <dbReference type="EMBL" id="KAF6013095.1"/>
    </source>
</evidence>
<reference evidence="3 4" key="1">
    <citation type="journal article" date="2020" name="Appl. Microbiol. Biotechnol.">
        <title>Targeted gene deletion in Brettanomyces bruxellensis with an expression-free CRISPR-Cas9 system.</title>
        <authorList>
            <person name="Varela C."/>
            <person name="Bartel C."/>
            <person name="Onetto C."/>
            <person name="Borneman A."/>
        </authorList>
    </citation>
    <scope>NUCLEOTIDE SEQUENCE [LARGE SCALE GENOMIC DNA]</scope>
    <source>
        <strain evidence="3 4">AWRI1613</strain>
    </source>
</reference>
<dbReference type="PANTHER" id="PTHR28186">
    <property type="entry name" value="MEIOTICALLY UP-REGULATED GENE 9 PROTEIN"/>
    <property type="match status" value="1"/>
</dbReference>
<evidence type="ECO:0000256" key="2">
    <source>
        <dbReference type="SAM" id="Phobius"/>
    </source>
</evidence>
<dbReference type="Proteomes" id="UP000568158">
    <property type="component" value="Unassembled WGS sequence"/>
</dbReference>
<evidence type="ECO:0000256" key="1">
    <source>
        <dbReference type="SAM" id="MobiDB-lite"/>
    </source>
</evidence>
<feature type="compositionally biased region" description="Polar residues" evidence="1">
    <location>
        <begin position="74"/>
        <end position="84"/>
    </location>
</feature>
<feature type="region of interest" description="Disordered" evidence="1">
    <location>
        <begin position="51"/>
        <end position="90"/>
    </location>
</feature>
<proteinExistence type="predicted"/>
<name>A0A8H6BJX6_DEKBR</name>
<dbReference type="EMBL" id="JABCYN010000022">
    <property type="protein sequence ID" value="KAF6013095.1"/>
    <property type="molecule type" value="Genomic_DNA"/>
</dbReference>
<feature type="transmembrane region" description="Helical" evidence="2">
    <location>
        <begin position="187"/>
        <end position="210"/>
    </location>
</feature>
<dbReference type="InterPro" id="IPR018809">
    <property type="entry name" value="DUF2406"/>
</dbReference>
<organism evidence="3 4">
    <name type="scientific">Dekkera bruxellensis</name>
    <name type="common">Brettanomyces custersii</name>
    <dbReference type="NCBI Taxonomy" id="5007"/>
    <lineage>
        <taxon>Eukaryota</taxon>
        <taxon>Fungi</taxon>
        <taxon>Dikarya</taxon>
        <taxon>Ascomycota</taxon>
        <taxon>Saccharomycotina</taxon>
        <taxon>Pichiomycetes</taxon>
        <taxon>Pichiales</taxon>
        <taxon>Pichiaceae</taxon>
        <taxon>Brettanomyces</taxon>
    </lineage>
</organism>
<dbReference type="Pfam" id="PF10295">
    <property type="entry name" value="DUF2406"/>
    <property type="match status" value="1"/>
</dbReference>
<keyword evidence="2" id="KW-0472">Membrane</keyword>
<comment type="caution">
    <text evidence="3">The sequence shown here is derived from an EMBL/GenBank/DDBJ whole genome shotgun (WGS) entry which is preliminary data.</text>
</comment>
<accession>A0A8H6BJX6</accession>
<gene>
    <name evidence="3" type="ORF">HII12_001810</name>
</gene>
<keyword evidence="2" id="KW-0812">Transmembrane</keyword>
<keyword evidence="2" id="KW-1133">Transmembrane helix</keyword>
<dbReference type="AlphaFoldDB" id="A0A8H6BJX6"/>
<feature type="region of interest" description="Disordered" evidence="1">
    <location>
        <begin position="1"/>
        <end position="30"/>
    </location>
</feature>
<evidence type="ECO:0000313" key="4">
    <source>
        <dbReference type="Proteomes" id="UP000568158"/>
    </source>
</evidence>
<sequence>MGLFRNQSKKSGKYKVKLTRDDEKRLKTRSENVADPILNAVNEAQPFEEAAYDHKRNSSSLNGEGNMNDVFGNPISNPDVSNPARSRDERPLDTIRAFEYSITGDTVYKQQLETPQLGWRVRDDFPLYTDNPYAQGSDAQAQKYDEYGRPVYSNNPGMSVQQGVYKKTAEETGEEEEERILRLWKKALNTTCMLTHLISCLHVCLFWCWLFDYPSFSSI</sequence>
<dbReference type="PANTHER" id="PTHR28186:SF1">
    <property type="entry name" value="MEIOTICALLY UP-REGULATED GENE 9 PROTEIN"/>
    <property type="match status" value="1"/>
</dbReference>
<feature type="compositionally biased region" description="Basic residues" evidence="1">
    <location>
        <begin position="7"/>
        <end position="17"/>
    </location>
</feature>
<protein>
    <submittedName>
        <fullName evidence="3">Uncharacterized protein</fullName>
    </submittedName>
</protein>